<dbReference type="OrthoDB" id="9774451at2"/>
<keyword evidence="5" id="KW-1185">Reference proteome</keyword>
<sequence length="255" mass="27629">MSKLLKMGLAAAMAATMVGCSSSEPATEDKDTKTITIGISPDYEPYESLNTDNEMVGFDIDMVDWFENYLNENEETSYKFEFKQMDFDNIVTQIQGDQIDLGISGFTYDEDRKVEWSEPYLGSAQVAVVPAGSDITSIDQLAGKSIAAQTGATGEQAAKDAGGEVTGLKNVQDIMNALSANQYDAAVIDSGVAKSYAESGNFTVLDGVLMDEKNYIIAKEGNTDMIDLINKCIEAFIASDDYAKMCEEYGLTAVE</sequence>
<evidence type="ECO:0000256" key="2">
    <source>
        <dbReference type="SAM" id="SignalP"/>
    </source>
</evidence>
<feature type="chain" id="PRO_5038449361" evidence="2">
    <location>
        <begin position="27"/>
        <end position="255"/>
    </location>
</feature>
<evidence type="ECO:0000313" key="5">
    <source>
        <dbReference type="Proteomes" id="UP000255523"/>
    </source>
</evidence>
<evidence type="ECO:0000259" key="3">
    <source>
        <dbReference type="SMART" id="SM00062"/>
    </source>
</evidence>
<dbReference type="InterPro" id="IPR001638">
    <property type="entry name" value="Solute-binding_3/MltF_N"/>
</dbReference>
<evidence type="ECO:0000256" key="1">
    <source>
        <dbReference type="ARBA" id="ARBA00022729"/>
    </source>
</evidence>
<dbReference type="Gene3D" id="3.40.190.10">
    <property type="entry name" value="Periplasmic binding protein-like II"/>
    <property type="match status" value="2"/>
</dbReference>
<dbReference type="GeneID" id="77462313"/>
<proteinExistence type="predicted"/>
<keyword evidence="1 2" id="KW-0732">Signal</keyword>
<dbReference type="SUPFAM" id="SSF53850">
    <property type="entry name" value="Periplasmic binding protein-like II"/>
    <property type="match status" value="1"/>
</dbReference>
<dbReference type="PANTHER" id="PTHR35936:SF17">
    <property type="entry name" value="ARGININE-BINDING EXTRACELLULAR PROTEIN ARTP"/>
    <property type="match status" value="1"/>
</dbReference>
<dbReference type="PANTHER" id="PTHR35936">
    <property type="entry name" value="MEMBRANE-BOUND LYTIC MUREIN TRANSGLYCOSYLASE F"/>
    <property type="match status" value="1"/>
</dbReference>
<protein>
    <submittedName>
        <fullName evidence="4">Amino acid ABC transporter periplasmic protein</fullName>
    </submittedName>
</protein>
<feature type="domain" description="Solute-binding protein family 3/N-terminal" evidence="3">
    <location>
        <begin position="34"/>
        <end position="253"/>
    </location>
</feature>
<name>A0A380LKT3_9FIRM</name>
<dbReference type="AlphaFoldDB" id="A0A380LKT3"/>
<dbReference type="RefSeq" id="WP_022789490.1">
    <property type="nucleotide sequence ID" value="NZ_JACJJX010000002.1"/>
</dbReference>
<reference evidence="4 5" key="1">
    <citation type="submission" date="2018-06" db="EMBL/GenBank/DDBJ databases">
        <authorList>
            <consortium name="Pathogen Informatics"/>
            <person name="Doyle S."/>
        </authorList>
    </citation>
    <scope>NUCLEOTIDE SEQUENCE [LARGE SCALE GENOMIC DNA]</scope>
    <source>
        <strain evidence="4 5">NCTC11087</strain>
    </source>
</reference>
<organism evidence="4 5">
    <name type="scientific">Faecalicoccus pleomorphus</name>
    <dbReference type="NCBI Taxonomy" id="1323"/>
    <lineage>
        <taxon>Bacteria</taxon>
        <taxon>Bacillati</taxon>
        <taxon>Bacillota</taxon>
        <taxon>Erysipelotrichia</taxon>
        <taxon>Erysipelotrichales</taxon>
        <taxon>Erysipelotrichaceae</taxon>
        <taxon>Faecalicoccus</taxon>
    </lineage>
</organism>
<gene>
    <name evidence="4" type="primary">artP</name>
    <name evidence="4" type="ORF">NCTC11087_01353</name>
</gene>
<dbReference type="EMBL" id="UHFX01000003">
    <property type="protein sequence ID" value="SUO04439.1"/>
    <property type="molecule type" value="Genomic_DNA"/>
</dbReference>
<dbReference type="Proteomes" id="UP000255523">
    <property type="component" value="Unassembled WGS sequence"/>
</dbReference>
<accession>A0A380LKT3</accession>
<feature type="signal peptide" evidence="2">
    <location>
        <begin position="1"/>
        <end position="26"/>
    </location>
</feature>
<evidence type="ECO:0000313" key="4">
    <source>
        <dbReference type="EMBL" id="SUO04439.1"/>
    </source>
</evidence>
<dbReference type="PROSITE" id="PS51257">
    <property type="entry name" value="PROKAR_LIPOPROTEIN"/>
    <property type="match status" value="1"/>
</dbReference>
<dbReference type="Pfam" id="PF00497">
    <property type="entry name" value="SBP_bac_3"/>
    <property type="match status" value="1"/>
</dbReference>
<dbReference type="SMART" id="SM00062">
    <property type="entry name" value="PBPb"/>
    <property type="match status" value="1"/>
</dbReference>